<accession>S3DCF2</accession>
<dbReference type="SMART" id="SM00849">
    <property type="entry name" value="Lactamase_B"/>
    <property type="match status" value="1"/>
</dbReference>
<dbReference type="EMBL" id="KE145354">
    <property type="protein sequence ID" value="EPE35395.1"/>
    <property type="molecule type" value="Genomic_DNA"/>
</dbReference>
<dbReference type="RefSeq" id="XP_008077474.1">
    <property type="nucleotide sequence ID" value="XM_008079283.1"/>
</dbReference>
<dbReference type="PANTHER" id="PTHR42978:SF2">
    <property type="entry name" value="102 KBASES UNSTABLE REGION: FROM 1 TO 119443"/>
    <property type="match status" value="1"/>
</dbReference>
<dbReference type="HOGENOM" id="CLU_030571_3_5_1"/>
<gene>
    <name evidence="7" type="ORF">GLAREA_11094</name>
</gene>
<keyword evidence="5" id="KW-0862">Zinc</keyword>
<keyword evidence="4 7" id="KW-0378">Hydrolase</keyword>
<dbReference type="KEGG" id="glz:GLAREA_11094"/>
<dbReference type="GO" id="GO:0046872">
    <property type="term" value="F:metal ion binding"/>
    <property type="evidence" value="ECO:0007669"/>
    <property type="project" value="UniProtKB-KW"/>
</dbReference>
<evidence type="ECO:0000313" key="8">
    <source>
        <dbReference type="Proteomes" id="UP000016922"/>
    </source>
</evidence>
<evidence type="ECO:0000256" key="4">
    <source>
        <dbReference type="ARBA" id="ARBA00022801"/>
    </source>
</evidence>
<dbReference type="SUPFAM" id="SSF56281">
    <property type="entry name" value="Metallo-hydrolase/oxidoreductase"/>
    <property type="match status" value="1"/>
</dbReference>
<dbReference type="GeneID" id="19470136"/>
<evidence type="ECO:0000259" key="6">
    <source>
        <dbReference type="SMART" id="SM00849"/>
    </source>
</evidence>
<organism evidence="7 8">
    <name type="scientific">Glarea lozoyensis (strain ATCC 20868 / MF5171)</name>
    <dbReference type="NCBI Taxonomy" id="1116229"/>
    <lineage>
        <taxon>Eukaryota</taxon>
        <taxon>Fungi</taxon>
        <taxon>Dikarya</taxon>
        <taxon>Ascomycota</taxon>
        <taxon>Pezizomycotina</taxon>
        <taxon>Leotiomycetes</taxon>
        <taxon>Helotiales</taxon>
        <taxon>Helotiaceae</taxon>
        <taxon>Glarea</taxon>
    </lineage>
</organism>
<evidence type="ECO:0000256" key="2">
    <source>
        <dbReference type="ARBA" id="ARBA00007749"/>
    </source>
</evidence>
<evidence type="ECO:0000313" key="7">
    <source>
        <dbReference type="EMBL" id="EPE35395.1"/>
    </source>
</evidence>
<dbReference type="GO" id="GO:0016787">
    <property type="term" value="F:hydrolase activity"/>
    <property type="evidence" value="ECO:0007669"/>
    <property type="project" value="UniProtKB-KW"/>
</dbReference>
<dbReference type="OMA" id="TWRNSIP"/>
<dbReference type="Gene3D" id="3.60.15.10">
    <property type="entry name" value="Ribonuclease Z/Hydroxyacylglutathione hydrolase-like"/>
    <property type="match status" value="1"/>
</dbReference>
<dbReference type="OrthoDB" id="10250730at2759"/>
<keyword evidence="3" id="KW-0479">Metal-binding</keyword>
<evidence type="ECO:0000256" key="5">
    <source>
        <dbReference type="ARBA" id="ARBA00022833"/>
    </source>
</evidence>
<dbReference type="AlphaFoldDB" id="S3DCF2"/>
<dbReference type="InterPro" id="IPR051013">
    <property type="entry name" value="MBL_superfamily_lactonases"/>
</dbReference>
<dbReference type="Pfam" id="PF00753">
    <property type="entry name" value="Lactamase_B"/>
    <property type="match status" value="1"/>
</dbReference>
<dbReference type="InterPro" id="IPR001279">
    <property type="entry name" value="Metallo-B-lactamas"/>
</dbReference>
<sequence>MSISIQIFQTGSVRIRPTAYTQPSHHSVIRRRAKFLTDRTWMPEPIPVYTFLINHPEGPILFDTGMSPKCKSSKYFPIWAPTIKMTSEINIEPEDCVVKQLQEKGIKPKDLKAVVISHVHHDHTGGLADLFEAPIFMSKEHWKAFSRPVYASIEGCAPSHWPKKFVPTFLEAIGGPIGPFPHSYPLTEDGKVVAVDTPGHVTGHISVIVFAEDTTYFLTGDATYSLDLLDREETDGVNDDPKKAVETMRKIKQFAREREVVVLVSHDWKSVERLEGKVVFRPSDV</sequence>
<dbReference type="PANTHER" id="PTHR42978">
    <property type="entry name" value="QUORUM-QUENCHING LACTONASE YTNP-RELATED-RELATED"/>
    <property type="match status" value="1"/>
</dbReference>
<evidence type="ECO:0000256" key="1">
    <source>
        <dbReference type="ARBA" id="ARBA00001947"/>
    </source>
</evidence>
<dbReference type="STRING" id="1116229.S3DCF2"/>
<name>S3DCF2_GLAL2</name>
<protein>
    <submittedName>
        <fullName evidence="7">Metallo-hydrolase/oxidoreductase</fullName>
    </submittedName>
</protein>
<dbReference type="eggNOG" id="ENOG502SV5V">
    <property type="taxonomic scope" value="Eukaryota"/>
</dbReference>
<keyword evidence="8" id="KW-1185">Reference proteome</keyword>
<reference evidence="7 8" key="1">
    <citation type="journal article" date="2013" name="BMC Genomics">
        <title>Genomics-driven discovery of the pneumocandin biosynthetic gene cluster in the fungus Glarea lozoyensis.</title>
        <authorList>
            <person name="Chen L."/>
            <person name="Yue Q."/>
            <person name="Zhang X."/>
            <person name="Xiang M."/>
            <person name="Wang C."/>
            <person name="Li S."/>
            <person name="Che Y."/>
            <person name="Ortiz-Lopez F.J."/>
            <person name="Bills G.F."/>
            <person name="Liu X."/>
            <person name="An Z."/>
        </authorList>
    </citation>
    <scope>NUCLEOTIDE SEQUENCE [LARGE SCALE GENOMIC DNA]</scope>
    <source>
        <strain evidence="8">ATCC 20868 / MF5171</strain>
    </source>
</reference>
<evidence type="ECO:0000256" key="3">
    <source>
        <dbReference type="ARBA" id="ARBA00022723"/>
    </source>
</evidence>
<dbReference type="InterPro" id="IPR036866">
    <property type="entry name" value="RibonucZ/Hydroxyglut_hydro"/>
</dbReference>
<feature type="domain" description="Metallo-beta-lactamase" evidence="6">
    <location>
        <begin position="47"/>
        <end position="266"/>
    </location>
</feature>
<dbReference type="Proteomes" id="UP000016922">
    <property type="component" value="Unassembled WGS sequence"/>
</dbReference>
<proteinExistence type="inferred from homology"/>
<comment type="cofactor">
    <cofactor evidence="1">
        <name>Zn(2+)</name>
        <dbReference type="ChEBI" id="CHEBI:29105"/>
    </cofactor>
</comment>
<dbReference type="CDD" id="cd07730">
    <property type="entry name" value="metallo-hydrolase-like_MBL-fold"/>
    <property type="match status" value="1"/>
</dbReference>
<comment type="similarity">
    <text evidence="2">Belongs to the metallo-beta-lactamase superfamily.</text>
</comment>